<sequence>AAPMASVIRRLDEAVVNRIAAGEVIQRPANAIKEMIENCLDAKSTSIQVVVKEGGLKFIQVQDNGCGIRKEDLDIVCERFTTSKLQKFEDLASISTYGFRGEALASISHVAHVTVTTKTADAKCAFRATYSDGKIKAPPKPCAGNQGTQIMVEDLFYNVNTRRKALKNPNEEYAKIVEVVSRYAIHNSGISFSVKKQGDTVSDVKTLSNASTVDNIRAIFGNAVSRELIEVGCEDANLAFKMKGYITNANYSVKKCIFLLFINHRLVESAAMRKAIETVYTAYLPKSTHPFLYLSLEIAPQNVDVNVHPTKHEVHFLHEDSILEHVQQHVESKLLGSNSSRMYFTQTLLPGVDCSSSEVVKSAANSSVVTKGASEKVYAHQMVRTDSREQKLDAFLQPVNNPLSAGPTEVITEVNARPAESSGRPQDAEMEEVSDLVKMADVQEDTVKPGGPSESGHLSPETLPSRKRPWEDVDVELEKNYTRKDMTAACTPRRRIINLTSVLTLQEEIKLQEMLHEHSFVGCVSPQWALAQYQTKLYLLNTTKL</sequence>
<feature type="non-terminal residue" evidence="18">
    <location>
        <position position="1"/>
    </location>
</feature>
<keyword evidence="8" id="KW-0067">ATP-binding</keyword>
<dbReference type="Pfam" id="PF16413">
    <property type="entry name" value="Mlh1_C"/>
    <property type="match status" value="1"/>
</dbReference>
<dbReference type="SMART" id="SM01340">
    <property type="entry name" value="DNA_mis_repair"/>
    <property type="match status" value="1"/>
</dbReference>
<dbReference type="EMBL" id="VZTT01025086">
    <property type="protein sequence ID" value="NXT99677.1"/>
    <property type="molecule type" value="Genomic_DNA"/>
</dbReference>
<keyword evidence="10" id="KW-0234">DNA repair</keyword>
<reference evidence="18 19" key="1">
    <citation type="submission" date="2019-09" db="EMBL/GenBank/DDBJ databases">
        <title>Bird 10,000 Genomes (B10K) Project - Family phase.</title>
        <authorList>
            <person name="Zhang G."/>
        </authorList>
    </citation>
    <scope>NUCLEOTIDE SEQUENCE [LARGE SCALE GENOMIC DNA]</scope>
    <source>
        <strain evidence="18">B10K-DU-012-02</strain>
    </source>
</reference>
<evidence type="ECO:0000256" key="12">
    <source>
        <dbReference type="ARBA" id="ARBA00023306"/>
    </source>
</evidence>
<evidence type="ECO:0000256" key="10">
    <source>
        <dbReference type="ARBA" id="ARBA00023204"/>
    </source>
</evidence>
<evidence type="ECO:0000259" key="17">
    <source>
        <dbReference type="SMART" id="SM01340"/>
    </source>
</evidence>
<keyword evidence="4" id="KW-0158">Chromosome</keyword>
<dbReference type="SUPFAM" id="SSF55874">
    <property type="entry name" value="ATPase domain of HSP90 chaperone/DNA topoisomerase II/histidine kinase"/>
    <property type="match status" value="1"/>
</dbReference>
<name>A0A7L3H4W4_9PASS</name>
<dbReference type="AlphaFoldDB" id="A0A7L3H4W4"/>
<comment type="similarity">
    <text evidence="3">Belongs to the DNA mismatch repair MutL/HexB family.</text>
</comment>
<dbReference type="GO" id="GO:0031981">
    <property type="term" value="C:nuclear lumen"/>
    <property type="evidence" value="ECO:0007669"/>
    <property type="project" value="UniProtKB-ARBA"/>
</dbReference>
<dbReference type="InterPro" id="IPR038973">
    <property type="entry name" value="MutL/Mlh/Pms-like"/>
</dbReference>
<keyword evidence="7" id="KW-0227">DNA damage</keyword>
<dbReference type="InterPro" id="IPR013507">
    <property type="entry name" value="DNA_mismatch_S5_2-like"/>
</dbReference>
<protein>
    <recommendedName>
        <fullName evidence="14">DNA mismatch repair protein MLH1</fullName>
    </recommendedName>
    <alternativeName>
        <fullName evidence="13">DNA mismatch repair protein Mlh1</fullName>
    </alternativeName>
    <alternativeName>
        <fullName evidence="15">MutL protein homolog 1</fullName>
    </alternativeName>
</protein>
<keyword evidence="6" id="KW-0547">Nucleotide-binding</keyword>
<dbReference type="CDD" id="cd03483">
    <property type="entry name" value="MutL_Trans_MLH1"/>
    <property type="match status" value="1"/>
</dbReference>
<dbReference type="Proteomes" id="UP000566314">
    <property type="component" value="Unassembled WGS sequence"/>
</dbReference>
<dbReference type="InterPro" id="IPR014721">
    <property type="entry name" value="Ribsml_uS5_D2-typ_fold_subgr"/>
</dbReference>
<comment type="caution">
    <text evidence="18">The sequence shown here is derived from an EMBL/GenBank/DDBJ whole genome shotgun (WGS) entry which is preliminary data.</text>
</comment>
<dbReference type="CDD" id="cd16926">
    <property type="entry name" value="HATPase_MutL-MLH-PMS-like"/>
    <property type="match status" value="1"/>
</dbReference>
<dbReference type="Gene3D" id="3.30.565.10">
    <property type="entry name" value="Histidine kinase-like ATPase, C-terminal domain"/>
    <property type="match status" value="1"/>
</dbReference>
<dbReference type="GO" id="GO:0030983">
    <property type="term" value="F:mismatched DNA binding"/>
    <property type="evidence" value="ECO:0007669"/>
    <property type="project" value="InterPro"/>
</dbReference>
<dbReference type="FunFam" id="3.30.230.10:FF:000014">
    <property type="entry name" value="DNA mismatch repair protein Mlh1"/>
    <property type="match status" value="1"/>
</dbReference>
<dbReference type="InterPro" id="IPR032189">
    <property type="entry name" value="Mlh1_C"/>
</dbReference>
<dbReference type="SUPFAM" id="SSF54211">
    <property type="entry name" value="Ribosomal protein S5 domain 2-like"/>
    <property type="match status" value="1"/>
</dbReference>
<evidence type="ECO:0000313" key="18">
    <source>
        <dbReference type="EMBL" id="NXT99677.1"/>
    </source>
</evidence>
<dbReference type="InterPro" id="IPR002099">
    <property type="entry name" value="MutL/Mlh/PMS"/>
</dbReference>
<dbReference type="InterPro" id="IPR020568">
    <property type="entry name" value="Ribosomal_Su5_D2-typ_SF"/>
</dbReference>
<dbReference type="OrthoDB" id="10263226at2759"/>
<dbReference type="PANTHER" id="PTHR10073:SF12">
    <property type="entry name" value="DNA MISMATCH REPAIR PROTEIN MLH1"/>
    <property type="match status" value="1"/>
</dbReference>
<evidence type="ECO:0000256" key="9">
    <source>
        <dbReference type="ARBA" id="ARBA00022990"/>
    </source>
</evidence>
<dbReference type="NCBIfam" id="TIGR00585">
    <property type="entry name" value="mutl"/>
    <property type="match status" value="1"/>
</dbReference>
<dbReference type="GO" id="GO:0006298">
    <property type="term" value="P:mismatch repair"/>
    <property type="evidence" value="ECO:0007669"/>
    <property type="project" value="InterPro"/>
</dbReference>
<evidence type="ECO:0000256" key="14">
    <source>
        <dbReference type="ARBA" id="ARBA00072852"/>
    </source>
</evidence>
<dbReference type="PROSITE" id="PS00058">
    <property type="entry name" value="DNA_MISMATCH_REPAIR_1"/>
    <property type="match status" value="1"/>
</dbReference>
<dbReference type="GO" id="GO:0016887">
    <property type="term" value="F:ATP hydrolysis activity"/>
    <property type="evidence" value="ECO:0007669"/>
    <property type="project" value="InterPro"/>
</dbReference>
<dbReference type="Pfam" id="PF13589">
    <property type="entry name" value="HATPase_c_3"/>
    <property type="match status" value="1"/>
</dbReference>
<feature type="domain" description="DNA mismatch repair protein S5" evidence="17">
    <location>
        <begin position="216"/>
        <end position="335"/>
    </location>
</feature>
<accession>A0A7L3H4W4</accession>
<evidence type="ECO:0000256" key="3">
    <source>
        <dbReference type="ARBA" id="ARBA00006082"/>
    </source>
</evidence>
<evidence type="ECO:0000256" key="4">
    <source>
        <dbReference type="ARBA" id="ARBA00022454"/>
    </source>
</evidence>
<dbReference type="Gene3D" id="3.30.230.10">
    <property type="match status" value="1"/>
</dbReference>
<evidence type="ECO:0000256" key="11">
    <source>
        <dbReference type="ARBA" id="ARBA00023242"/>
    </source>
</evidence>
<evidence type="ECO:0000256" key="6">
    <source>
        <dbReference type="ARBA" id="ARBA00022741"/>
    </source>
</evidence>
<evidence type="ECO:0000256" key="16">
    <source>
        <dbReference type="SAM" id="MobiDB-lite"/>
    </source>
</evidence>
<dbReference type="InterPro" id="IPR036890">
    <property type="entry name" value="HATPase_C_sf"/>
</dbReference>
<dbReference type="InterPro" id="IPR014762">
    <property type="entry name" value="DNA_mismatch_repair_CS"/>
</dbReference>
<dbReference type="GO" id="GO:0005524">
    <property type="term" value="F:ATP binding"/>
    <property type="evidence" value="ECO:0007669"/>
    <property type="project" value="UniProtKB-KW"/>
</dbReference>
<proteinExistence type="inferred from homology"/>
<evidence type="ECO:0000256" key="7">
    <source>
        <dbReference type="ARBA" id="ARBA00022763"/>
    </source>
</evidence>
<evidence type="ECO:0000256" key="1">
    <source>
        <dbReference type="ARBA" id="ARBA00004123"/>
    </source>
</evidence>
<organism evidence="18 19">
    <name type="scientific">Buphagus erythrorhynchus</name>
    <name type="common">red-billed oxpecker</name>
    <dbReference type="NCBI Taxonomy" id="245048"/>
    <lineage>
        <taxon>Eukaryota</taxon>
        <taxon>Metazoa</taxon>
        <taxon>Chordata</taxon>
        <taxon>Craniata</taxon>
        <taxon>Vertebrata</taxon>
        <taxon>Euteleostomi</taxon>
        <taxon>Archelosauria</taxon>
        <taxon>Archosauria</taxon>
        <taxon>Dinosauria</taxon>
        <taxon>Saurischia</taxon>
        <taxon>Theropoda</taxon>
        <taxon>Coelurosauria</taxon>
        <taxon>Aves</taxon>
        <taxon>Neognathae</taxon>
        <taxon>Neoaves</taxon>
        <taxon>Telluraves</taxon>
        <taxon>Australaves</taxon>
        <taxon>Passeriformes</taxon>
        <taxon>Sturnidae</taxon>
        <taxon>Buphagus</taxon>
    </lineage>
</organism>
<keyword evidence="12" id="KW-0131">Cell cycle</keyword>
<evidence type="ECO:0000256" key="15">
    <source>
        <dbReference type="ARBA" id="ARBA00082865"/>
    </source>
</evidence>
<evidence type="ECO:0000256" key="13">
    <source>
        <dbReference type="ARBA" id="ARBA00071080"/>
    </source>
</evidence>
<comment type="subcellular location">
    <subcellularLocation>
        <location evidence="2">Chromosome</location>
    </subcellularLocation>
    <subcellularLocation>
        <location evidence="1">Nucleus</location>
    </subcellularLocation>
</comment>
<evidence type="ECO:0000256" key="2">
    <source>
        <dbReference type="ARBA" id="ARBA00004286"/>
    </source>
</evidence>
<dbReference type="Pfam" id="PF01119">
    <property type="entry name" value="DNA_mis_repair"/>
    <property type="match status" value="1"/>
</dbReference>
<gene>
    <name evidence="18" type="primary">Mlh1</name>
    <name evidence="18" type="ORF">BUPERY_R08508</name>
</gene>
<dbReference type="PANTHER" id="PTHR10073">
    <property type="entry name" value="DNA MISMATCH REPAIR PROTEIN MLH, PMS, MUTL"/>
    <property type="match status" value="1"/>
</dbReference>
<keyword evidence="9" id="KW-0007">Acetylation</keyword>
<keyword evidence="11" id="KW-0539">Nucleus</keyword>
<keyword evidence="19" id="KW-1185">Reference proteome</keyword>
<evidence type="ECO:0000256" key="5">
    <source>
        <dbReference type="ARBA" id="ARBA00022553"/>
    </source>
</evidence>
<evidence type="ECO:0000313" key="19">
    <source>
        <dbReference type="Proteomes" id="UP000566314"/>
    </source>
</evidence>
<keyword evidence="5" id="KW-0597">Phosphoprotein</keyword>
<dbReference type="GO" id="GO:0140664">
    <property type="term" value="F:ATP-dependent DNA damage sensor activity"/>
    <property type="evidence" value="ECO:0007669"/>
    <property type="project" value="InterPro"/>
</dbReference>
<dbReference type="GO" id="GO:0032389">
    <property type="term" value="C:MutLalpha complex"/>
    <property type="evidence" value="ECO:0007669"/>
    <property type="project" value="TreeGrafter"/>
</dbReference>
<dbReference type="FunFam" id="3.30.565.10:FF:000034">
    <property type="entry name" value="DNA mismatch repair protein mlh1, putative"/>
    <property type="match status" value="1"/>
</dbReference>
<dbReference type="GO" id="GO:0005694">
    <property type="term" value="C:chromosome"/>
    <property type="evidence" value="ECO:0007669"/>
    <property type="project" value="UniProtKB-SubCell"/>
</dbReference>
<feature type="non-terminal residue" evidence="18">
    <location>
        <position position="545"/>
    </location>
</feature>
<feature type="region of interest" description="Disordered" evidence="16">
    <location>
        <begin position="445"/>
        <end position="470"/>
    </location>
</feature>
<dbReference type="GO" id="GO:0016446">
    <property type="term" value="P:somatic hypermutation of immunoglobulin genes"/>
    <property type="evidence" value="ECO:0007669"/>
    <property type="project" value="TreeGrafter"/>
</dbReference>
<evidence type="ECO:0000256" key="8">
    <source>
        <dbReference type="ARBA" id="ARBA00022840"/>
    </source>
</evidence>